<name>A0ABW8LR36_9ACTN</name>
<dbReference type="RefSeq" id="WP_179285367.1">
    <property type="nucleotide sequence ID" value="NZ_JBFACG010000042.1"/>
</dbReference>
<protein>
    <submittedName>
        <fullName evidence="1">Uncharacterized protein</fullName>
    </submittedName>
</protein>
<sequence>MENTSLLDLEQLGDEMFEVVESDTTEDNGGAGSAWAYACCHSASSSCALS</sequence>
<organism evidence="1 2">
    <name type="scientific">Streptomyces milbemycinicus</name>
    <dbReference type="NCBI Taxonomy" id="476552"/>
    <lineage>
        <taxon>Bacteria</taxon>
        <taxon>Bacillati</taxon>
        <taxon>Actinomycetota</taxon>
        <taxon>Actinomycetes</taxon>
        <taxon>Kitasatosporales</taxon>
        <taxon>Streptomycetaceae</taxon>
        <taxon>Streptomyces</taxon>
    </lineage>
</organism>
<gene>
    <name evidence="1" type="ORF">ACI2L5_19870</name>
</gene>
<dbReference type="EMBL" id="JBJDQH010000006">
    <property type="protein sequence ID" value="MFK4267175.1"/>
    <property type="molecule type" value="Genomic_DNA"/>
</dbReference>
<evidence type="ECO:0000313" key="1">
    <source>
        <dbReference type="EMBL" id="MFK4267175.1"/>
    </source>
</evidence>
<dbReference type="Proteomes" id="UP001620295">
    <property type="component" value="Unassembled WGS sequence"/>
</dbReference>
<evidence type="ECO:0000313" key="2">
    <source>
        <dbReference type="Proteomes" id="UP001620295"/>
    </source>
</evidence>
<reference evidence="1 2" key="1">
    <citation type="submission" date="2024-11" db="EMBL/GenBank/DDBJ databases">
        <title>The Natural Products Discovery Center: Release of the First 8490 Sequenced Strains for Exploring Actinobacteria Biosynthetic Diversity.</title>
        <authorList>
            <person name="Kalkreuter E."/>
            <person name="Kautsar S.A."/>
            <person name="Yang D."/>
            <person name="Bader C.D."/>
            <person name="Teijaro C.N."/>
            <person name="Fluegel L."/>
            <person name="Davis C.M."/>
            <person name="Simpson J.R."/>
            <person name="Lauterbach L."/>
            <person name="Steele A.D."/>
            <person name="Gui C."/>
            <person name="Meng S."/>
            <person name="Li G."/>
            <person name="Viehrig K."/>
            <person name="Ye F."/>
            <person name="Su P."/>
            <person name="Kiefer A.F."/>
            <person name="Nichols A."/>
            <person name="Cepeda A.J."/>
            <person name="Yan W."/>
            <person name="Fan B."/>
            <person name="Jiang Y."/>
            <person name="Adhikari A."/>
            <person name="Zheng C.-J."/>
            <person name="Schuster L."/>
            <person name="Cowan T.M."/>
            <person name="Smanski M.J."/>
            <person name="Chevrette M.G."/>
            <person name="De Carvalho L.P.S."/>
            <person name="Shen B."/>
        </authorList>
    </citation>
    <scope>NUCLEOTIDE SEQUENCE [LARGE SCALE GENOMIC DNA]</scope>
    <source>
        <strain evidence="1 2">NPDC020863</strain>
    </source>
</reference>
<proteinExistence type="predicted"/>
<keyword evidence="2" id="KW-1185">Reference proteome</keyword>
<comment type="caution">
    <text evidence="1">The sequence shown here is derived from an EMBL/GenBank/DDBJ whole genome shotgun (WGS) entry which is preliminary data.</text>
</comment>
<accession>A0ABW8LR36</accession>